<dbReference type="GO" id="GO:0046928">
    <property type="term" value="P:regulation of neurotransmitter secretion"/>
    <property type="evidence" value="ECO:0007669"/>
    <property type="project" value="TreeGrafter"/>
</dbReference>
<evidence type="ECO:0000256" key="3">
    <source>
        <dbReference type="SAM" id="MobiDB-lite"/>
    </source>
</evidence>
<evidence type="ECO:0000313" key="5">
    <source>
        <dbReference type="EMBL" id="KAH9639071.1"/>
    </source>
</evidence>
<evidence type="ECO:0000313" key="6">
    <source>
        <dbReference type="Proteomes" id="UP000814243"/>
    </source>
</evidence>
<feature type="compositionally biased region" description="Basic and acidic residues" evidence="3">
    <location>
        <begin position="417"/>
        <end position="435"/>
    </location>
</feature>
<feature type="compositionally biased region" description="Polar residues" evidence="3">
    <location>
        <begin position="219"/>
        <end position="237"/>
    </location>
</feature>
<dbReference type="InterPro" id="IPR000008">
    <property type="entry name" value="C2_dom"/>
</dbReference>
<name>A0A922ML91_SPOEX</name>
<comment type="caution">
    <text evidence="5">The sequence shown here is derived from an EMBL/GenBank/DDBJ whole genome shotgun (WGS) entry which is preliminary data.</text>
</comment>
<dbReference type="PRINTS" id="PR00360">
    <property type="entry name" value="C2DOMAIN"/>
</dbReference>
<feature type="region of interest" description="Disordered" evidence="3">
    <location>
        <begin position="492"/>
        <end position="529"/>
    </location>
</feature>
<dbReference type="GO" id="GO:0005509">
    <property type="term" value="F:calcium ion binding"/>
    <property type="evidence" value="ECO:0007669"/>
    <property type="project" value="TreeGrafter"/>
</dbReference>
<dbReference type="SUPFAM" id="SSF49562">
    <property type="entry name" value="C2 domain (Calcium/lipid-binding domain, CaLB)"/>
    <property type="match status" value="1"/>
</dbReference>
<feature type="region of interest" description="Disordered" evidence="3">
    <location>
        <begin position="202"/>
        <end position="245"/>
    </location>
</feature>
<feature type="domain" description="C2" evidence="4">
    <location>
        <begin position="45"/>
        <end position="168"/>
    </location>
</feature>
<accession>A0A922ML91</accession>
<dbReference type="PANTHER" id="PTHR45911:SF3">
    <property type="entry name" value="DYSFERLIN-RELATED"/>
    <property type="match status" value="1"/>
</dbReference>
<dbReference type="Pfam" id="PF00168">
    <property type="entry name" value="C2"/>
    <property type="match status" value="1"/>
</dbReference>
<dbReference type="GO" id="GO:0030672">
    <property type="term" value="C:synaptic vesicle membrane"/>
    <property type="evidence" value="ECO:0007669"/>
    <property type="project" value="TreeGrafter"/>
</dbReference>
<keyword evidence="2" id="KW-0106">Calcium</keyword>
<sequence length="529" mass="58329">MIHPPSVTIMSMQNVRPLDLPSGAERPQRSRSSSWSLRYMQNGFSRHEPRYSLQYQTDENSFLLRLRIVGAYSLAKKDIFGASDPYVRVELQKVDGDVTLDTFITKTKKKTLNPTWNQEFVFRVKPTEHKLLIQVFDENRLTRDDFLGMVEVPLSSVPTETAASARPNVVKYPLRPRRSVARSRVRGYIEVYHALVGRVGEAGAEEPAPSDDWELVEPSPQQGVVQPLSRRNMSSESQAERMETAATEFQRRFHISADDELASSPAATHTQNHHQEDISNRSGETNSTDPTPFSTPIRSPEPVAHVADSAVTNQTNSISDETDCDNNLGNKTTQEDDDVVCANEVVGDAQTDTSTSHDAANTAADTAELTDNTNNETDNTTTADEAGGNTPPTDTPQDEGPDTTDHTEVTQDGVVTPEERNTANEGHESNERDTTNEADTENETQTEVVENETETTASEAAETETASPQTETVELQTETAVPQAEVIVEEDALTFDENHFSTPTGGASPVTTPTNRRRRTTTSSMEDSE</sequence>
<dbReference type="PANTHER" id="PTHR45911">
    <property type="entry name" value="C2 DOMAIN-CONTAINING PROTEIN"/>
    <property type="match status" value="1"/>
</dbReference>
<protein>
    <recommendedName>
        <fullName evidence="4">C2 domain-containing protein</fullName>
    </recommendedName>
</protein>
<feature type="compositionally biased region" description="Polar residues" evidence="3">
    <location>
        <begin position="310"/>
        <end position="332"/>
    </location>
</feature>
<evidence type="ECO:0000256" key="2">
    <source>
        <dbReference type="ARBA" id="ARBA00022837"/>
    </source>
</evidence>
<feature type="region of interest" description="Disordered" evidence="3">
    <location>
        <begin position="266"/>
        <end position="479"/>
    </location>
</feature>
<feature type="compositionally biased region" description="Acidic residues" evidence="3">
    <location>
        <begin position="436"/>
        <end position="453"/>
    </location>
</feature>
<dbReference type="Gene3D" id="2.60.40.150">
    <property type="entry name" value="C2 domain"/>
    <property type="match status" value="1"/>
</dbReference>
<organism evidence="5 6">
    <name type="scientific">Spodoptera exigua</name>
    <name type="common">Beet armyworm</name>
    <name type="synonym">Noctua fulgens</name>
    <dbReference type="NCBI Taxonomy" id="7107"/>
    <lineage>
        <taxon>Eukaryota</taxon>
        <taxon>Metazoa</taxon>
        <taxon>Ecdysozoa</taxon>
        <taxon>Arthropoda</taxon>
        <taxon>Hexapoda</taxon>
        <taxon>Insecta</taxon>
        <taxon>Pterygota</taxon>
        <taxon>Neoptera</taxon>
        <taxon>Endopterygota</taxon>
        <taxon>Lepidoptera</taxon>
        <taxon>Glossata</taxon>
        <taxon>Ditrysia</taxon>
        <taxon>Noctuoidea</taxon>
        <taxon>Noctuidae</taxon>
        <taxon>Amphipyrinae</taxon>
        <taxon>Spodoptera</taxon>
    </lineage>
</organism>
<feature type="compositionally biased region" description="Polar residues" evidence="3">
    <location>
        <begin position="280"/>
        <end position="297"/>
    </location>
</feature>
<proteinExistence type="predicted"/>
<feature type="compositionally biased region" description="Low complexity" evidence="3">
    <location>
        <begin position="351"/>
        <end position="386"/>
    </location>
</feature>
<dbReference type="SMART" id="SM00239">
    <property type="entry name" value="C2"/>
    <property type="match status" value="1"/>
</dbReference>
<dbReference type="AlphaFoldDB" id="A0A922ML91"/>
<dbReference type="InterPro" id="IPR035892">
    <property type="entry name" value="C2_domain_sf"/>
</dbReference>
<evidence type="ECO:0000256" key="1">
    <source>
        <dbReference type="ARBA" id="ARBA00022723"/>
    </source>
</evidence>
<dbReference type="EMBL" id="JACEFF010000357">
    <property type="protein sequence ID" value="KAH9639071.1"/>
    <property type="molecule type" value="Genomic_DNA"/>
</dbReference>
<feature type="non-terminal residue" evidence="5">
    <location>
        <position position="1"/>
    </location>
</feature>
<keyword evidence="1" id="KW-0479">Metal-binding</keyword>
<dbReference type="Proteomes" id="UP000814243">
    <property type="component" value="Unassembled WGS sequence"/>
</dbReference>
<gene>
    <name evidence="5" type="ORF">HF086_003602</name>
</gene>
<reference evidence="5" key="1">
    <citation type="journal article" date="2021" name="G3 (Bethesda)">
        <title>Genome and transcriptome analysis of the beet armyworm Spodoptera exigua reveals targets for pest control. .</title>
        <authorList>
            <person name="Simon S."/>
            <person name="Breeschoten T."/>
            <person name="Jansen H.J."/>
            <person name="Dirks R.P."/>
            <person name="Schranz M.E."/>
            <person name="Ros V.I.D."/>
        </authorList>
    </citation>
    <scope>NUCLEOTIDE SEQUENCE</scope>
    <source>
        <strain evidence="5">TB_SE_WUR_2020</strain>
    </source>
</reference>
<feature type="compositionally biased region" description="Low complexity" evidence="3">
    <location>
        <begin position="454"/>
        <end position="472"/>
    </location>
</feature>
<evidence type="ECO:0000259" key="4">
    <source>
        <dbReference type="PROSITE" id="PS50004"/>
    </source>
</evidence>
<dbReference type="PROSITE" id="PS50004">
    <property type="entry name" value="C2"/>
    <property type="match status" value="1"/>
</dbReference>